<keyword evidence="10" id="KW-1185">Reference proteome</keyword>
<feature type="transmembrane region" description="Helical" evidence="7">
    <location>
        <begin position="94"/>
        <end position="114"/>
    </location>
</feature>
<feature type="transmembrane region" description="Helical" evidence="7">
    <location>
        <begin position="45"/>
        <end position="63"/>
    </location>
</feature>
<dbReference type="NCBIfam" id="TIGR00360">
    <property type="entry name" value="ComEC_N-term"/>
    <property type="match status" value="1"/>
</dbReference>
<feature type="region of interest" description="Disordered" evidence="6">
    <location>
        <begin position="1"/>
        <end position="40"/>
    </location>
</feature>
<dbReference type="InterPro" id="IPR052159">
    <property type="entry name" value="Competence_DNA_uptake"/>
</dbReference>
<dbReference type="SUPFAM" id="SSF56281">
    <property type="entry name" value="Metallo-hydrolase/oxidoreductase"/>
    <property type="match status" value="1"/>
</dbReference>
<evidence type="ECO:0000256" key="4">
    <source>
        <dbReference type="ARBA" id="ARBA00022989"/>
    </source>
</evidence>
<evidence type="ECO:0000256" key="5">
    <source>
        <dbReference type="ARBA" id="ARBA00023136"/>
    </source>
</evidence>
<protein>
    <submittedName>
        <fullName evidence="9">ComEC/Rec2 family competence protein</fullName>
    </submittedName>
</protein>
<feature type="transmembrane region" description="Helical" evidence="7">
    <location>
        <begin position="284"/>
        <end position="303"/>
    </location>
</feature>
<feature type="transmembrane region" description="Helical" evidence="7">
    <location>
        <begin position="69"/>
        <end position="87"/>
    </location>
</feature>
<dbReference type="PANTHER" id="PTHR30619:SF1">
    <property type="entry name" value="RECOMBINATION PROTEIN 2"/>
    <property type="match status" value="1"/>
</dbReference>
<evidence type="ECO:0000313" key="10">
    <source>
        <dbReference type="Proteomes" id="UP001250214"/>
    </source>
</evidence>
<dbReference type="InterPro" id="IPR004477">
    <property type="entry name" value="ComEC_N"/>
</dbReference>
<feature type="transmembrane region" description="Helical" evidence="7">
    <location>
        <begin position="500"/>
        <end position="521"/>
    </location>
</feature>
<dbReference type="EMBL" id="JAVLVT010000005">
    <property type="protein sequence ID" value="MDS1271166.1"/>
    <property type="molecule type" value="Genomic_DNA"/>
</dbReference>
<dbReference type="Proteomes" id="UP001250214">
    <property type="component" value="Unassembled WGS sequence"/>
</dbReference>
<feature type="transmembrane region" description="Helical" evidence="7">
    <location>
        <begin position="443"/>
        <end position="465"/>
    </location>
</feature>
<keyword evidence="2" id="KW-1003">Cell membrane</keyword>
<reference evidence="10" key="1">
    <citation type="submission" date="2023-07" db="EMBL/GenBank/DDBJ databases">
        <title>Novel species in the genus Lipingzhangella isolated from Sambhar Salt Lake.</title>
        <authorList>
            <person name="Jiya N."/>
            <person name="Kajale S."/>
            <person name="Sharma A."/>
        </authorList>
    </citation>
    <scope>NUCLEOTIDE SEQUENCE [LARGE SCALE GENOMIC DNA]</scope>
    <source>
        <strain evidence="10">LS1_29</strain>
    </source>
</reference>
<organism evidence="9 10">
    <name type="scientific">Lipingzhangella rawalii</name>
    <dbReference type="NCBI Taxonomy" id="2055835"/>
    <lineage>
        <taxon>Bacteria</taxon>
        <taxon>Bacillati</taxon>
        <taxon>Actinomycetota</taxon>
        <taxon>Actinomycetes</taxon>
        <taxon>Streptosporangiales</taxon>
        <taxon>Nocardiopsidaceae</taxon>
        <taxon>Lipingzhangella</taxon>
    </lineage>
</organism>
<feature type="domain" description="Metallo-beta-lactamase" evidence="8">
    <location>
        <begin position="564"/>
        <end position="761"/>
    </location>
</feature>
<evidence type="ECO:0000256" key="6">
    <source>
        <dbReference type="SAM" id="MobiDB-lite"/>
    </source>
</evidence>
<feature type="transmembrane region" description="Helical" evidence="7">
    <location>
        <begin position="355"/>
        <end position="372"/>
    </location>
</feature>
<proteinExistence type="predicted"/>
<evidence type="ECO:0000256" key="2">
    <source>
        <dbReference type="ARBA" id="ARBA00022475"/>
    </source>
</evidence>
<dbReference type="SMART" id="SM00849">
    <property type="entry name" value="Lactamase_B"/>
    <property type="match status" value="1"/>
</dbReference>
<dbReference type="Gene3D" id="3.60.15.10">
    <property type="entry name" value="Ribonuclease Z/Hydroxyacylglutathione hydrolase-like"/>
    <property type="match status" value="1"/>
</dbReference>
<dbReference type="InterPro" id="IPR001279">
    <property type="entry name" value="Metallo-B-lactamas"/>
</dbReference>
<feature type="transmembrane region" description="Helical" evidence="7">
    <location>
        <begin position="472"/>
        <end position="488"/>
    </location>
</feature>
<name>A0ABU2H780_9ACTN</name>
<accession>A0ABU2H780</accession>
<dbReference type="Pfam" id="PF03772">
    <property type="entry name" value="Competence"/>
    <property type="match status" value="1"/>
</dbReference>
<feature type="transmembrane region" description="Helical" evidence="7">
    <location>
        <begin position="378"/>
        <end position="397"/>
    </location>
</feature>
<gene>
    <name evidence="9" type="ORF">RIF23_12760</name>
</gene>
<comment type="subcellular location">
    <subcellularLocation>
        <location evidence="1">Cell membrane</location>
        <topology evidence="1">Multi-pass membrane protein</topology>
    </subcellularLocation>
</comment>
<dbReference type="CDD" id="cd07731">
    <property type="entry name" value="ComA-like_MBL-fold"/>
    <property type="match status" value="1"/>
</dbReference>
<keyword evidence="3 7" id="KW-0812">Transmembrane</keyword>
<feature type="transmembrane region" description="Helical" evidence="7">
    <location>
        <begin position="333"/>
        <end position="350"/>
    </location>
</feature>
<keyword evidence="5 7" id="KW-0472">Membrane</keyword>
<evidence type="ECO:0000256" key="7">
    <source>
        <dbReference type="SAM" id="Phobius"/>
    </source>
</evidence>
<evidence type="ECO:0000256" key="3">
    <source>
        <dbReference type="ARBA" id="ARBA00022692"/>
    </source>
</evidence>
<dbReference type="RefSeq" id="WP_310912706.1">
    <property type="nucleotide sequence ID" value="NZ_JAVLVT010000005.1"/>
</dbReference>
<feature type="transmembrane region" description="Helical" evidence="7">
    <location>
        <begin position="310"/>
        <end position="327"/>
    </location>
</feature>
<dbReference type="InterPro" id="IPR035681">
    <property type="entry name" value="ComA-like_MBL"/>
</dbReference>
<dbReference type="InterPro" id="IPR036866">
    <property type="entry name" value="RibonucZ/Hydroxyglut_hydro"/>
</dbReference>
<dbReference type="Pfam" id="PF00753">
    <property type="entry name" value="Lactamase_B"/>
    <property type="match status" value="1"/>
</dbReference>
<evidence type="ECO:0000256" key="1">
    <source>
        <dbReference type="ARBA" id="ARBA00004651"/>
    </source>
</evidence>
<feature type="transmembrane region" description="Helical" evidence="7">
    <location>
        <begin position="528"/>
        <end position="547"/>
    </location>
</feature>
<evidence type="ECO:0000313" key="9">
    <source>
        <dbReference type="EMBL" id="MDS1271166.1"/>
    </source>
</evidence>
<sequence>MSETPRGRSLAPTHLRRDRRTTKDGRCPGTVTDEAHPPPLPDRGAVLLSVVAIGTWLGAWLGATTDGATWLTLTACALGGLCGLGMLMRGGTRAAGVVVLVTALGTTAGALSAYHQRTVVERSAVTALAQGEERVQLTMTVRGDPRPRGQPPQPGQPTHILPAAVTAVDGHRLDHQPRVVVLVSGASWVGLVPSQRVVTKARLVPADRDPLTAALVLPRGTPTAVAAPSPAHQRAGQARAGLRAASSDLPQPVRGLLPAVVVGDRAELDAGISEDFRVTGMTHIMVPSGAKLAIMLGCTLGLARLLRAPVWVQVATGAATIAVFVVVCRPEPSVVRAAVMGGLGLVALGLGRPRAGLSVLAVAVLGTVVVAPDLARSFGFALSVLATGGLLVLAPRWRESWSPWLGRPVAEPVAVALAAQLACYPVLVLLADEVSLIAVPANALATPFVPAATVAGFGVALVAMVSVEAAQWLVWLPAAPVAVLALIAEESAGIPYGTVPWPGGPSGALILALVLTAMVTLRGRWGAPLAAGSLALLLVALTVQVVAPPWPPRSWIMVACDVGQGDGLVLSAGRAGAVVVDAGPDPVTMQRCLRELRVWEVGLLVVTHDHADHTGGVNGVLRHREVTTGLAPPGFASSPTGQLLQRGGVDLHEARPGQRARVGPWRLDVLWPEPEHAPSVNDESVVVRAEWSDPVQPGVTVLLTGDVEEPAQQVLVDRRTPQLDVDVLKTPHHGAGTQVPEFLAATRPRLTVTSLGANNPHGHPTPETWAQLTQLTERNYRTDLHGDIAIVATGDGPVARVRGADAQAP</sequence>
<comment type="caution">
    <text evidence="9">The sequence shown here is derived from an EMBL/GenBank/DDBJ whole genome shotgun (WGS) entry which is preliminary data.</text>
</comment>
<keyword evidence="4 7" id="KW-1133">Transmembrane helix</keyword>
<dbReference type="PANTHER" id="PTHR30619">
    <property type="entry name" value="DNA INTERNALIZATION/COMPETENCE PROTEIN COMEC/REC2"/>
    <property type="match status" value="1"/>
</dbReference>
<evidence type="ECO:0000259" key="8">
    <source>
        <dbReference type="SMART" id="SM00849"/>
    </source>
</evidence>